<proteinExistence type="inferred from homology"/>
<dbReference type="EC" id="1.1.1.23" evidence="6"/>
<comment type="similarity">
    <text evidence="1 6 7 12">Belongs to the histidinol dehydrogenase family.</text>
</comment>
<comment type="caution">
    <text evidence="13">The sequence shown here is derived from an EMBL/GenBank/DDBJ whole genome shotgun (WGS) entry which is preliminary data.</text>
</comment>
<feature type="binding site" evidence="6 10">
    <location>
        <position position="267"/>
    </location>
    <ligand>
        <name>substrate</name>
    </ligand>
</feature>
<feature type="binding site" evidence="6 10">
    <location>
        <position position="365"/>
    </location>
    <ligand>
        <name>substrate</name>
    </ligand>
</feature>
<dbReference type="InterPro" id="IPR016161">
    <property type="entry name" value="Ald_DH/histidinol_DH"/>
</dbReference>
<keyword evidence="14" id="KW-1185">Reference proteome</keyword>
<dbReference type="GO" id="GO:0004399">
    <property type="term" value="F:histidinol dehydrogenase activity"/>
    <property type="evidence" value="ECO:0007669"/>
    <property type="project" value="UniProtKB-UniRule"/>
</dbReference>
<feature type="binding site" evidence="6 9">
    <location>
        <position position="131"/>
    </location>
    <ligand>
        <name>NAD(+)</name>
        <dbReference type="ChEBI" id="CHEBI:57540"/>
    </ligand>
</feature>
<dbReference type="HAMAP" id="MF_01024">
    <property type="entry name" value="HisD"/>
    <property type="match status" value="1"/>
</dbReference>
<dbReference type="InterPro" id="IPR001692">
    <property type="entry name" value="Histidinol_DH_CS"/>
</dbReference>
<feature type="binding site" evidence="6 11">
    <location>
        <position position="267"/>
    </location>
    <ligand>
        <name>Zn(2+)</name>
        <dbReference type="ChEBI" id="CHEBI:29105"/>
    </ligand>
</feature>
<evidence type="ECO:0000256" key="4">
    <source>
        <dbReference type="ARBA" id="ARBA00022833"/>
    </source>
</evidence>
<gene>
    <name evidence="6 13" type="primary">hisD</name>
    <name evidence="13" type="ORF">IFO71_18260</name>
</gene>
<keyword evidence="6 9" id="KW-0520">NAD</keyword>
<dbReference type="EMBL" id="JACYTR010000060">
    <property type="protein sequence ID" value="MBD8527694.1"/>
    <property type="molecule type" value="Genomic_DNA"/>
</dbReference>
<keyword evidence="4 6" id="KW-0862">Zinc</keyword>
<feature type="binding site" evidence="6 9">
    <location>
        <position position="216"/>
    </location>
    <ligand>
        <name>NAD(+)</name>
        <dbReference type="ChEBI" id="CHEBI:57540"/>
    </ligand>
</feature>
<evidence type="ECO:0000256" key="5">
    <source>
        <dbReference type="ARBA" id="ARBA00023002"/>
    </source>
</evidence>
<keyword evidence="3 6" id="KW-0479">Metal-binding</keyword>
<evidence type="ECO:0000256" key="9">
    <source>
        <dbReference type="PIRSR" id="PIRSR000099-2"/>
    </source>
</evidence>
<evidence type="ECO:0000256" key="2">
    <source>
        <dbReference type="ARBA" id="ARBA00022605"/>
    </source>
</evidence>
<feature type="binding site" evidence="6 10">
    <location>
        <position position="419"/>
    </location>
    <ligand>
        <name>substrate</name>
    </ligand>
</feature>
<dbReference type="NCBIfam" id="TIGR00069">
    <property type="entry name" value="hisD"/>
    <property type="match status" value="1"/>
</dbReference>
<evidence type="ECO:0000256" key="6">
    <source>
        <dbReference type="HAMAP-Rule" id="MF_01024"/>
    </source>
</evidence>
<feature type="active site" description="Proton acceptor" evidence="6 8">
    <location>
        <position position="331"/>
    </location>
</feature>
<feature type="binding site" evidence="6 10">
    <location>
        <position position="332"/>
    </location>
    <ligand>
        <name>substrate</name>
    </ligand>
</feature>
<feature type="binding site" evidence="6 9">
    <location>
        <position position="193"/>
    </location>
    <ligand>
        <name>NAD(+)</name>
        <dbReference type="ChEBI" id="CHEBI:57540"/>
    </ligand>
</feature>
<protein>
    <recommendedName>
        <fullName evidence="6">Histidinol dehydrogenase</fullName>
        <shortName evidence="6">HDH</shortName>
        <ecNumber evidence="6">1.1.1.23</ecNumber>
    </recommendedName>
</protein>
<dbReference type="GO" id="GO:0008270">
    <property type="term" value="F:zinc ion binding"/>
    <property type="evidence" value="ECO:0007669"/>
    <property type="project" value="UniProtKB-UniRule"/>
</dbReference>
<feature type="binding site" evidence="6 11">
    <location>
        <position position="365"/>
    </location>
    <ligand>
        <name>Zn(2+)</name>
        <dbReference type="ChEBI" id="CHEBI:29105"/>
    </ligand>
</feature>
<feature type="binding site" evidence="6 10">
    <location>
        <position position="242"/>
    </location>
    <ligand>
        <name>substrate</name>
    </ligand>
</feature>
<feature type="binding site" evidence="6 10">
    <location>
        <position position="424"/>
    </location>
    <ligand>
        <name>substrate</name>
    </ligand>
</feature>
<feature type="active site" description="Proton acceptor" evidence="6 8">
    <location>
        <position position="332"/>
    </location>
</feature>
<feature type="binding site" evidence="6 11">
    <location>
        <position position="264"/>
    </location>
    <ligand>
        <name>Zn(2+)</name>
        <dbReference type="ChEBI" id="CHEBI:29105"/>
    </ligand>
</feature>
<dbReference type="CDD" id="cd06572">
    <property type="entry name" value="Histidinol_dh"/>
    <property type="match status" value="1"/>
</dbReference>
<comment type="function">
    <text evidence="6">Catalyzes the sequential NAD-dependent oxidations of L-histidinol to L-histidinaldehyde and then to L-histidine.</text>
</comment>
<organism evidence="13 14">
    <name type="scientific">Pseudomarimonas arenosa</name>
    <dbReference type="NCBI Taxonomy" id="2774145"/>
    <lineage>
        <taxon>Bacteria</taxon>
        <taxon>Pseudomonadati</taxon>
        <taxon>Pseudomonadota</taxon>
        <taxon>Gammaproteobacteria</taxon>
        <taxon>Lysobacterales</taxon>
        <taxon>Lysobacteraceae</taxon>
        <taxon>Pseudomarimonas</taxon>
    </lineage>
</organism>
<dbReference type="GO" id="GO:0051287">
    <property type="term" value="F:NAD binding"/>
    <property type="evidence" value="ECO:0007669"/>
    <property type="project" value="InterPro"/>
</dbReference>
<keyword evidence="6" id="KW-0368">Histidine biosynthesis</keyword>
<dbReference type="Gene3D" id="3.40.50.1980">
    <property type="entry name" value="Nitrogenase molybdenum iron protein domain"/>
    <property type="match status" value="2"/>
</dbReference>
<evidence type="ECO:0000256" key="1">
    <source>
        <dbReference type="ARBA" id="ARBA00010178"/>
    </source>
</evidence>
<keyword evidence="5 6" id="KW-0560">Oxidoreductase</keyword>
<evidence type="ECO:0000256" key="12">
    <source>
        <dbReference type="RuleBase" id="RU004175"/>
    </source>
</evidence>
<keyword evidence="2 6" id="KW-0028">Amino-acid biosynthesis</keyword>
<dbReference type="RefSeq" id="WP_192031113.1">
    <property type="nucleotide sequence ID" value="NZ_JACYTR010000060.1"/>
</dbReference>
<feature type="binding site" evidence="6 11">
    <location>
        <position position="424"/>
    </location>
    <ligand>
        <name>Zn(2+)</name>
        <dbReference type="ChEBI" id="CHEBI:29105"/>
    </ligand>
</feature>
<dbReference type="FunFam" id="3.40.50.1980:FF:000001">
    <property type="entry name" value="Histidinol dehydrogenase"/>
    <property type="match status" value="1"/>
</dbReference>
<evidence type="ECO:0000256" key="3">
    <source>
        <dbReference type="ARBA" id="ARBA00022723"/>
    </source>
</evidence>
<reference evidence="13 14" key="1">
    <citation type="submission" date="2020-09" db="EMBL/GenBank/DDBJ databases">
        <title>Pseudoxanthomonas sp. CAU 1598 isolated from sand of Yaerae Beach.</title>
        <authorList>
            <person name="Kim W."/>
        </authorList>
    </citation>
    <scope>NUCLEOTIDE SEQUENCE [LARGE SCALE GENOMIC DNA]</scope>
    <source>
        <strain evidence="13 14">CAU 1598</strain>
    </source>
</reference>
<dbReference type="GO" id="GO:0005829">
    <property type="term" value="C:cytosol"/>
    <property type="evidence" value="ECO:0007669"/>
    <property type="project" value="TreeGrafter"/>
</dbReference>
<evidence type="ECO:0000313" key="14">
    <source>
        <dbReference type="Proteomes" id="UP000613768"/>
    </source>
</evidence>
<feature type="binding site" evidence="6 10">
    <location>
        <position position="264"/>
    </location>
    <ligand>
        <name>substrate</name>
    </ligand>
</feature>
<dbReference type="Gene3D" id="1.20.5.1300">
    <property type="match status" value="1"/>
</dbReference>
<dbReference type="SUPFAM" id="SSF53720">
    <property type="entry name" value="ALDH-like"/>
    <property type="match status" value="1"/>
</dbReference>
<accession>A0AAW3ZRJ2</accession>
<comment type="cofactor">
    <cofactor evidence="6 11">
        <name>Zn(2+)</name>
        <dbReference type="ChEBI" id="CHEBI:29105"/>
    </cofactor>
    <text evidence="6 11">Binds 1 zinc ion per subunit.</text>
</comment>
<evidence type="ECO:0000256" key="8">
    <source>
        <dbReference type="PIRSR" id="PIRSR000099-1"/>
    </source>
</evidence>
<dbReference type="AlphaFoldDB" id="A0AAW3ZRJ2"/>
<comment type="catalytic activity">
    <reaction evidence="6">
        <text>L-histidinol + 2 NAD(+) + H2O = L-histidine + 2 NADH + 3 H(+)</text>
        <dbReference type="Rhea" id="RHEA:20641"/>
        <dbReference type="ChEBI" id="CHEBI:15377"/>
        <dbReference type="ChEBI" id="CHEBI:15378"/>
        <dbReference type="ChEBI" id="CHEBI:57540"/>
        <dbReference type="ChEBI" id="CHEBI:57595"/>
        <dbReference type="ChEBI" id="CHEBI:57699"/>
        <dbReference type="ChEBI" id="CHEBI:57945"/>
        <dbReference type="EC" id="1.1.1.23"/>
    </reaction>
</comment>
<dbReference type="GO" id="GO:0000105">
    <property type="term" value="P:L-histidine biosynthetic process"/>
    <property type="evidence" value="ECO:0007669"/>
    <property type="project" value="UniProtKB-UniRule"/>
</dbReference>
<dbReference type="PIRSF" id="PIRSF000099">
    <property type="entry name" value="Histidinol_dh"/>
    <property type="match status" value="1"/>
</dbReference>
<dbReference type="Proteomes" id="UP000613768">
    <property type="component" value="Unassembled WGS sequence"/>
</dbReference>
<dbReference type="Pfam" id="PF00815">
    <property type="entry name" value="Histidinol_dh"/>
    <property type="match status" value="1"/>
</dbReference>
<dbReference type="PRINTS" id="PR00083">
    <property type="entry name" value="HOLDHDRGNASE"/>
</dbReference>
<evidence type="ECO:0000256" key="7">
    <source>
        <dbReference type="PIRNR" id="PIRNR000099"/>
    </source>
</evidence>
<dbReference type="PANTHER" id="PTHR21256:SF2">
    <property type="entry name" value="HISTIDINE BIOSYNTHESIS TRIFUNCTIONAL PROTEIN"/>
    <property type="match status" value="1"/>
</dbReference>
<sequence length="439" mass="46140">MSRNLIPMRWDALSVSQQAELLARPPQSRDPKLRETVARIIDQVGADGDAALRALTRRFDGCELAELEVSAAEFEQAEAGVVRRTKQAIEEACARIEAFHRAGAPEAYALETAPGVRCERILRPIDPVGLYVPAGSAPLPSTAMMLGIPARLAGCREIIVCSPPNASGQIDPVLLLSARRAGATRVFKLGGVQAIAAMALGSASVPACRKLFGPGNAYVTEAKLQVSMRSAGPAIDMPAGPSEVLVVADAHANADFVAADLLSQAEHGPDSQAILLTDNAGLAERVAASVERLSQQLDRGSILDAALQHARLLLTRDIGEAIEVANRYAPEHLILNLDDARAWLPRVHAAGSVFLGAYSPEALGDYCSGTNHVLPTYGAAHAYSGVSVASFLKQITVQEVSEAGLRAIGPCAQHLANCEGLSAHELAVSCRLAALENAA</sequence>
<name>A0AAW3ZRJ2_9GAMM</name>
<evidence type="ECO:0000256" key="11">
    <source>
        <dbReference type="PIRSR" id="PIRSR000099-4"/>
    </source>
</evidence>
<dbReference type="PANTHER" id="PTHR21256">
    <property type="entry name" value="HISTIDINOL DEHYDROGENASE HDH"/>
    <property type="match status" value="1"/>
</dbReference>
<dbReference type="PROSITE" id="PS00611">
    <property type="entry name" value="HISOL_DEHYDROGENASE"/>
    <property type="match status" value="1"/>
</dbReference>
<dbReference type="InterPro" id="IPR022695">
    <property type="entry name" value="Histidinol_DH_monofunct"/>
</dbReference>
<dbReference type="InterPro" id="IPR012131">
    <property type="entry name" value="Hstdl_DH"/>
</dbReference>
<evidence type="ECO:0000313" key="13">
    <source>
        <dbReference type="EMBL" id="MBD8527694.1"/>
    </source>
</evidence>
<comment type="pathway">
    <text evidence="6">Amino-acid biosynthesis; L-histidine biosynthesis; L-histidine from 5-phospho-alpha-D-ribose 1-diphosphate: step 9/9.</text>
</comment>
<evidence type="ECO:0000256" key="10">
    <source>
        <dbReference type="PIRSR" id="PIRSR000099-3"/>
    </source>
</evidence>